<dbReference type="PANTHER" id="PTHR43775:SF37">
    <property type="entry name" value="SI:DKEY-61P9.11"/>
    <property type="match status" value="1"/>
</dbReference>
<evidence type="ECO:0000256" key="1">
    <source>
        <dbReference type="ARBA" id="ARBA00022450"/>
    </source>
</evidence>
<dbReference type="SUPFAM" id="SSF53901">
    <property type="entry name" value="Thiolase-like"/>
    <property type="match status" value="1"/>
</dbReference>
<dbReference type="Proteomes" id="UP000324800">
    <property type="component" value="Unassembled WGS sequence"/>
</dbReference>
<organism evidence="4 5">
    <name type="scientific">Streblomastix strix</name>
    <dbReference type="NCBI Taxonomy" id="222440"/>
    <lineage>
        <taxon>Eukaryota</taxon>
        <taxon>Metamonada</taxon>
        <taxon>Preaxostyla</taxon>
        <taxon>Oxymonadida</taxon>
        <taxon>Streblomastigidae</taxon>
        <taxon>Streblomastix</taxon>
    </lineage>
</organism>
<name>A0A5J4VNV5_9EUKA</name>
<comment type="caution">
    <text evidence="4">The sequence shown here is derived from an EMBL/GenBank/DDBJ whole genome shotgun (WGS) entry which is preliminary data.</text>
</comment>
<evidence type="ECO:0000259" key="3">
    <source>
        <dbReference type="PROSITE" id="PS52004"/>
    </source>
</evidence>
<keyword evidence="1" id="KW-0596">Phosphopantetheine</keyword>
<dbReference type="PROSITE" id="PS52004">
    <property type="entry name" value="KS3_2"/>
    <property type="match status" value="1"/>
</dbReference>
<dbReference type="EMBL" id="SNRW01005873">
    <property type="protein sequence ID" value="KAA6384194.1"/>
    <property type="molecule type" value="Genomic_DNA"/>
</dbReference>
<dbReference type="InterPro" id="IPR014031">
    <property type="entry name" value="Ketoacyl_synth_C"/>
</dbReference>
<dbReference type="OrthoDB" id="329835at2759"/>
<evidence type="ECO:0000313" key="5">
    <source>
        <dbReference type="Proteomes" id="UP000324800"/>
    </source>
</evidence>
<reference evidence="4 5" key="1">
    <citation type="submission" date="2019-03" db="EMBL/GenBank/DDBJ databases">
        <title>Single cell metagenomics reveals metabolic interactions within the superorganism composed of flagellate Streblomastix strix and complex community of Bacteroidetes bacteria on its surface.</title>
        <authorList>
            <person name="Treitli S.C."/>
            <person name="Kolisko M."/>
            <person name="Husnik F."/>
            <person name="Keeling P."/>
            <person name="Hampl V."/>
        </authorList>
    </citation>
    <scope>NUCLEOTIDE SEQUENCE [LARGE SCALE GENOMIC DNA]</scope>
    <source>
        <strain evidence="4">ST1C</strain>
    </source>
</reference>
<protein>
    <submittedName>
        <fullName evidence="4">Putative hybrid non-ribosomal peptide synthetase/type I polyketide synthase</fullName>
    </submittedName>
</protein>
<evidence type="ECO:0000256" key="2">
    <source>
        <dbReference type="ARBA" id="ARBA00022553"/>
    </source>
</evidence>
<dbReference type="Gene3D" id="3.40.47.10">
    <property type="match status" value="1"/>
</dbReference>
<dbReference type="PANTHER" id="PTHR43775">
    <property type="entry name" value="FATTY ACID SYNTHASE"/>
    <property type="match status" value="1"/>
</dbReference>
<dbReference type="GO" id="GO:0004312">
    <property type="term" value="F:fatty acid synthase activity"/>
    <property type="evidence" value="ECO:0007669"/>
    <property type="project" value="TreeGrafter"/>
</dbReference>
<feature type="domain" description="Ketosynthase family 3 (KS3)" evidence="3">
    <location>
        <begin position="1"/>
        <end position="137"/>
    </location>
</feature>
<sequence>MELQMASLSGEQQVQLFDRVLRESNVFPYEVNYIQVHDTGTLVGDPVECKSIKRILNVGREKGRPIVVGSVKSNVGHLEPAAGIVSLIKVAFSVKHNLVPPTISVHTLNPQIDMKTLNLKIAIQLQQFPAPTYEGQQ</sequence>
<dbReference type="InterPro" id="IPR020841">
    <property type="entry name" value="PKS_Beta-ketoAc_synthase_dom"/>
</dbReference>
<evidence type="ECO:0000313" key="4">
    <source>
        <dbReference type="EMBL" id="KAA6384194.1"/>
    </source>
</evidence>
<dbReference type="AlphaFoldDB" id="A0A5J4VNV5"/>
<keyword evidence="2" id="KW-0597">Phosphoprotein</keyword>
<proteinExistence type="predicted"/>
<dbReference type="Pfam" id="PF02801">
    <property type="entry name" value="Ketoacyl-synt_C"/>
    <property type="match status" value="1"/>
</dbReference>
<dbReference type="GO" id="GO:0006633">
    <property type="term" value="P:fatty acid biosynthetic process"/>
    <property type="evidence" value="ECO:0007669"/>
    <property type="project" value="TreeGrafter"/>
</dbReference>
<dbReference type="InterPro" id="IPR050091">
    <property type="entry name" value="PKS_NRPS_Biosynth_Enz"/>
</dbReference>
<dbReference type="SMART" id="SM00825">
    <property type="entry name" value="PKS_KS"/>
    <property type="match status" value="1"/>
</dbReference>
<accession>A0A5J4VNV5</accession>
<gene>
    <name evidence="4" type="ORF">EZS28_020278</name>
</gene>
<dbReference type="InterPro" id="IPR016039">
    <property type="entry name" value="Thiolase-like"/>
</dbReference>